<dbReference type="RefSeq" id="WP_320883195.1">
    <property type="nucleotide sequence ID" value="NZ_BAABZA010000001.1"/>
</dbReference>
<feature type="region of interest" description="Disordered" evidence="3">
    <location>
        <begin position="483"/>
        <end position="519"/>
    </location>
</feature>
<feature type="repeat" description="Cell wall-binding" evidence="2">
    <location>
        <begin position="684"/>
        <end position="703"/>
    </location>
</feature>
<feature type="compositionally biased region" description="Basic and acidic residues" evidence="3">
    <location>
        <begin position="509"/>
        <end position="519"/>
    </location>
</feature>
<gene>
    <name evidence="5" type="ORF">MQE39_04975</name>
</gene>
<dbReference type="SUPFAM" id="SSF69360">
    <property type="entry name" value="Cell wall binding repeat"/>
    <property type="match status" value="1"/>
</dbReference>
<accession>A0AB35UL69</accession>
<dbReference type="Proteomes" id="UP001276902">
    <property type="component" value="Unassembled WGS sequence"/>
</dbReference>
<dbReference type="InterPro" id="IPR018337">
    <property type="entry name" value="Cell_wall/Cho-bd_repeat"/>
</dbReference>
<reference evidence="5" key="1">
    <citation type="submission" date="2022-03" db="EMBL/GenBank/DDBJ databases">
        <title>First case of bacteraemia caused by Dielma fastidiosa in a patient hospitalised with diverticulitis.</title>
        <authorList>
            <person name="Forman-Ankjaer B."/>
            <person name="Hvid-Jensen F."/>
            <person name="Kobel C.M."/>
            <person name="Greve T."/>
        </authorList>
    </citation>
    <scope>NUCLEOTIDE SEQUENCE</scope>
    <source>
        <strain evidence="5">AUH_DF_2021</strain>
    </source>
</reference>
<name>A0AB35UL69_9FIRM</name>
<evidence type="ECO:0000256" key="2">
    <source>
        <dbReference type="PROSITE-ProRule" id="PRU00591"/>
    </source>
</evidence>
<feature type="signal peptide" evidence="4">
    <location>
        <begin position="1"/>
        <end position="23"/>
    </location>
</feature>
<keyword evidence="1" id="KW-0677">Repeat</keyword>
<feature type="repeat" description="Cell wall-binding" evidence="2">
    <location>
        <begin position="745"/>
        <end position="764"/>
    </location>
</feature>
<feature type="compositionally biased region" description="Low complexity" evidence="3">
    <location>
        <begin position="496"/>
        <end position="505"/>
    </location>
</feature>
<keyword evidence="4" id="KW-0732">Signal</keyword>
<dbReference type="PROSITE" id="PS51170">
    <property type="entry name" value="CW"/>
    <property type="match status" value="2"/>
</dbReference>
<dbReference type="Gene3D" id="2.10.270.10">
    <property type="entry name" value="Cholin Binding"/>
    <property type="match status" value="1"/>
</dbReference>
<evidence type="ECO:0000313" key="6">
    <source>
        <dbReference type="Proteomes" id="UP001276902"/>
    </source>
</evidence>
<sequence length="784" mass="85099">MFQSLKKLFFVCSLILSSCVVTIYAESENPLVYDEAQGSFQEFLDQQSGDVKIVMEKSFTDKISIPDTITSLEIDLAGHSISGTMYANGIPLTISNGETGGIYGGSHNKNITANPRITLNNIRLRGDLYGGGCSDDGNSANVNGNVIVKLNSIRFTDEVENPPGMGNAHEVYGGGKAINGGQANVENTQVYVSNSYTSSIYGGGYAEGGTANVSGNSSLTVESLTSYGDMVGCGYLGGNNSTANCGSVELTVKNTYFPASWSNFQKAIQSGLIIGGSLNYYDDTNLEGNVSGNITVNVIDTDIYGRIIGGSYLDNGGDTSVGSINLLIDGVKKFYEYRLENTGINPMINNEKLYLDGANDDDLNDGRSGSFVKGNVNAVIKNSDLSSVITSGTINGDISVEFTDGGEIAGLQGINKIILGAPLLISSFVHEPTPIQIELKGDWKNGIKALTLGGKADNSLFTGKNLIYGEDEVSYWMTDGLVETPTIEPEPDHSSSHSGGSTSSTIVKGETETTVKVDNKTGSLSSSVVKKLVQENEKVPVVIENSDMKITYPKGALGDLTGALSVNVTVDGKDEITKKAAEKAGEAVMTLNFKEEKMFSAQQSVKIEIKTDTELVGKTLYYQKYDEETNQLVLVMPTVVNEEGWLEVSQLEAGCYVLSETIDPYWHKTVTDDWYYFDEQGQTVTGWLADNSDWYYLEEKGTMHKGWLSLDDTWYCMNDAGKLIKGWNPQGSIWYYHDATGSLVKNQWIWDEGSWYYIDHTGSMLRDGYTPDGFHVNQSGVYDY</sequence>
<organism evidence="5 6">
    <name type="scientific">Dielma fastidiosa</name>
    <dbReference type="NCBI Taxonomy" id="1034346"/>
    <lineage>
        <taxon>Bacteria</taxon>
        <taxon>Bacillati</taxon>
        <taxon>Bacillota</taxon>
        <taxon>Erysipelotrichia</taxon>
        <taxon>Erysipelotrichales</taxon>
        <taxon>Erysipelotrichaceae</taxon>
        <taxon>Dielma</taxon>
    </lineage>
</organism>
<dbReference type="Pfam" id="PF19127">
    <property type="entry name" value="Choline_bind_3"/>
    <property type="match status" value="1"/>
</dbReference>
<evidence type="ECO:0000256" key="3">
    <source>
        <dbReference type="SAM" id="MobiDB-lite"/>
    </source>
</evidence>
<protein>
    <submittedName>
        <fullName evidence="5">Uncharacterized protein</fullName>
    </submittedName>
</protein>
<dbReference type="EMBL" id="JALDAW010000011">
    <property type="protein sequence ID" value="MDY5167473.1"/>
    <property type="molecule type" value="Genomic_DNA"/>
</dbReference>
<proteinExistence type="predicted"/>
<dbReference type="PROSITE" id="PS51257">
    <property type="entry name" value="PROKAR_LIPOPROTEIN"/>
    <property type="match status" value="1"/>
</dbReference>
<feature type="chain" id="PRO_5044324404" evidence="4">
    <location>
        <begin position="24"/>
        <end position="784"/>
    </location>
</feature>
<evidence type="ECO:0000256" key="4">
    <source>
        <dbReference type="SAM" id="SignalP"/>
    </source>
</evidence>
<dbReference type="AlphaFoldDB" id="A0AB35UL69"/>
<evidence type="ECO:0000313" key="5">
    <source>
        <dbReference type="EMBL" id="MDY5167473.1"/>
    </source>
</evidence>
<evidence type="ECO:0000256" key="1">
    <source>
        <dbReference type="ARBA" id="ARBA00022737"/>
    </source>
</evidence>
<dbReference type="Pfam" id="PF19085">
    <property type="entry name" value="Choline_bind_2"/>
    <property type="match status" value="1"/>
</dbReference>
<comment type="caution">
    <text evidence="5">The sequence shown here is derived from an EMBL/GenBank/DDBJ whole genome shotgun (WGS) entry which is preliminary data.</text>
</comment>